<reference evidence="1 2" key="1">
    <citation type="journal article" date="2018" name="Mol. Biol. Evol.">
        <title>Broad Genomic Sampling Reveals a Smut Pathogenic Ancestry of the Fungal Clade Ustilaginomycotina.</title>
        <authorList>
            <person name="Kijpornyongpan T."/>
            <person name="Mondo S.J."/>
            <person name="Barry K."/>
            <person name="Sandor L."/>
            <person name="Lee J."/>
            <person name="Lipzen A."/>
            <person name="Pangilinan J."/>
            <person name="LaButti K."/>
            <person name="Hainaut M."/>
            <person name="Henrissat B."/>
            <person name="Grigoriev I.V."/>
            <person name="Spatafora J.W."/>
            <person name="Aime M.C."/>
        </authorList>
    </citation>
    <scope>NUCLEOTIDE SEQUENCE [LARGE SCALE GENOMIC DNA]</scope>
    <source>
        <strain evidence="1 2">SA 807</strain>
    </source>
</reference>
<evidence type="ECO:0000313" key="2">
    <source>
        <dbReference type="Proteomes" id="UP000245626"/>
    </source>
</evidence>
<keyword evidence="2" id="KW-1185">Reference proteome</keyword>
<organism evidence="1 2">
    <name type="scientific">Violaceomyces palustris</name>
    <dbReference type="NCBI Taxonomy" id="1673888"/>
    <lineage>
        <taxon>Eukaryota</taxon>
        <taxon>Fungi</taxon>
        <taxon>Dikarya</taxon>
        <taxon>Basidiomycota</taxon>
        <taxon>Ustilaginomycotina</taxon>
        <taxon>Ustilaginomycetes</taxon>
        <taxon>Violaceomycetales</taxon>
        <taxon>Violaceomycetaceae</taxon>
        <taxon>Violaceomyces</taxon>
    </lineage>
</organism>
<gene>
    <name evidence="1" type="ORF">IE53DRAFT_68983</name>
</gene>
<name>A0ACD0NYV3_9BASI</name>
<dbReference type="EMBL" id="KZ819879">
    <property type="protein sequence ID" value="PWN50996.1"/>
    <property type="molecule type" value="Genomic_DNA"/>
</dbReference>
<protein>
    <submittedName>
        <fullName evidence="1">Uncharacterized protein</fullName>
    </submittedName>
</protein>
<sequence length="1533" mass="159662">MVKVSQAYRRRQGPQPRSMALAALSFLASIEAVTCATSSTNTFPSIDFGLLGAVGVAGSFAGVQVFNQSGSTSSADSKYDPTASTLIARAANGTLTKIASTEEGGRISAVCQFDGSPEVVFVGGSFSSMGGKAVSNIASYNPTTKEWSEMGGGLDGNVRTLFCDNQSRQVLAGGSFSRPTDASDDRYLGAVATWKENDRAWSPLDFGGLDGTVNVIEAGSNSSLVRFGGDFDLQFATMGSNGTQSGTNTSASALTSVLAPISLGQSEFTGGPSSADGGFNDPAQILCPQGADGSGNSYLFADGATGRLTARTFRALDVRAIRLGNTFQDGRGTRTFGIVSIPDNTELQLIYLDPTTNQNVTCTNNCTLSHDPSIPYQDFLIADTPNNNAPGGIKTLTGVQFTASEYYGAGAGLHILELLSVGGWAYAYNGYNRGACDSSEPGVNGTTSTATSSGGWYQSSITRLAGTTEPVLALTDSYSNLASNLDATVTWQVDIPVNGNYSVYIYVPGCSSSGQCGERTDVNVNVFNNASTPGALTRVSQTNRDDRSVLVYDGEVQKAADGFQPTIILSIPSDAPAPSGGDSFTVIADKVSFTLRNSNETLQMSRQSGFGVLEYNVFDEAAVAFETNGTGTLPNSTMTSLGRFSTTLFSQGVRKGEDRYVTAVASAGGRTFVGGSFSSSGTNAFSNIISFTDESDGNAATLLANGGLNDIVTSLATVGDHLFVGGNFTRVADGSLNLQYIARYDPSRDTWAPLGEGPDGPVTALRRLGDKYLLVTGEFNSVNGTGQAGGYAIWDSTANAWQQQPVLLAGNMTTSSAIASTDTKASYLAGSVKAISNHAAAGAVGLSAPARDGQPPQVNVLNFQFTANKSSETSSTTSSNTVSRRLNNVQPALRGLGRRNPAPSSFGSKLVGAARALLPRSAVYHTDTATHSLLKRADAMNPASLASTGTNEIYASAFWQRSDGSYVNIIGGNFTTTSGIKNIGMYDTKTNQLVSFPGLPAPDAQNPERLSVVRSLLVDNDILYAGGDGGFESYDLKRGRWNDNAAGLSSTTGARLSVTSIDHRPESSSIIVAGSFDQAGSLLCMNICEWDTNSLNWNQLGAGVDGQISSLDFAGSKAQQLVVAGSITLNNQETCLVSYDFDTQIWTALGSVGTGNGQAPGPATAASVDDLNINSIFVAGRTSDGTEPYLTKWDGTSYVPVGGGELLSDSGVAQLTFVPISRAHGTNSILENNRLLVVSGSLVMQDYGNISSALFDGQNWTPFLVATDINGNPGVVRTFARSTEVLKFPNLHRLAVGLVILISIAIGLGIVFLLVLIGLLWALSRRNPNQSVDVPISSSEDSFAGAEKTRPSSLLATLNAATENVMGGGAGTVGAGAAGVGAGTASAVGAAVAANRYHDRQDSAQMMGTIENSDETGGPSHYHSETGRSGASQYQTGDEGGYASDTGYQSGGAAAAAYAYADHEGEAEDLQDDSPASEGIPAHARYDFEPKHDSELGVRAGEQIEILDDQDEHWWLARNAAGQTGVIPSTYVL</sequence>
<evidence type="ECO:0000313" key="1">
    <source>
        <dbReference type="EMBL" id="PWN50996.1"/>
    </source>
</evidence>
<dbReference type="Proteomes" id="UP000245626">
    <property type="component" value="Unassembled WGS sequence"/>
</dbReference>
<accession>A0ACD0NYV3</accession>
<proteinExistence type="predicted"/>